<organism evidence="6 7">
    <name type="scientific">Arthrobacter sulfonylureivorans</name>
    <dbReference type="NCBI Taxonomy" id="2486855"/>
    <lineage>
        <taxon>Bacteria</taxon>
        <taxon>Bacillati</taxon>
        <taxon>Actinomycetota</taxon>
        <taxon>Actinomycetes</taxon>
        <taxon>Micrococcales</taxon>
        <taxon>Micrococcaceae</taxon>
        <taxon>Arthrobacter</taxon>
    </lineage>
</organism>
<keyword evidence="4" id="KW-0862">Zinc</keyword>
<dbReference type="InterPro" id="IPR003785">
    <property type="entry name" value="Creatininase/forma_Hydrolase"/>
</dbReference>
<evidence type="ECO:0000313" key="6">
    <source>
        <dbReference type="EMBL" id="UNK45344.1"/>
    </source>
</evidence>
<evidence type="ECO:0000256" key="1">
    <source>
        <dbReference type="ARBA" id="ARBA00001947"/>
    </source>
</evidence>
<comment type="cofactor">
    <cofactor evidence="1">
        <name>Zn(2+)</name>
        <dbReference type="ChEBI" id="CHEBI:29105"/>
    </cofactor>
</comment>
<comment type="similarity">
    <text evidence="5">Belongs to the creatininase superfamily.</text>
</comment>
<dbReference type="InterPro" id="IPR031034">
    <property type="entry name" value="Creatininase"/>
</dbReference>
<keyword evidence="7" id="KW-1185">Reference proteome</keyword>
<proteinExistence type="inferred from homology"/>
<protein>
    <submittedName>
        <fullName evidence="6">Creatininase</fullName>
        <ecNumber evidence="6">3.5.2.10</ecNumber>
    </submittedName>
</protein>
<dbReference type="PANTHER" id="PTHR35005:SF1">
    <property type="entry name" value="2-AMINO-5-FORMYLAMINO-6-RIBOSYLAMINOPYRIMIDIN-4(3H)-ONE 5'-MONOPHOSPHATE DEFORMYLASE"/>
    <property type="match status" value="1"/>
</dbReference>
<gene>
    <name evidence="6" type="ORF">MNQ99_15615</name>
</gene>
<name>A0ABY3W522_9MICC</name>
<evidence type="ECO:0000256" key="4">
    <source>
        <dbReference type="ARBA" id="ARBA00022833"/>
    </source>
</evidence>
<dbReference type="NCBIfam" id="TIGR04448">
    <property type="entry name" value="creatininase"/>
    <property type="match status" value="1"/>
</dbReference>
<dbReference type="InterPro" id="IPR024087">
    <property type="entry name" value="Creatininase-like_sf"/>
</dbReference>
<dbReference type="Proteomes" id="UP000829069">
    <property type="component" value="Chromosome"/>
</dbReference>
<dbReference type="RefSeq" id="WP_241913586.1">
    <property type="nucleotide sequence ID" value="NZ_CP093326.1"/>
</dbReference>
<sequence>MRTSVYMEELDAFTYRERITQDNAVVLIPVGSIEQHGPHMPLNVDVLLSKALAGATAEAIDALVAAPVVYGYKSQQRSGGGNHLPGTTSLDASTMIAIAKTLTLEFARHGARNIAFINGHFENYQFLYEGVDLALRELHQGGIDDAKVVLLSYWDFVDDATIAELYPNGFTGWDLEHGGVLETSLMLHLYPERVRMDKVVDAPPAVLPNYDVLPVRPELTPASGCLSSAAEATAAKGIILLQRASAGMAAALSHEFPVTAPQPARQEDPEAVGVR</sequence>
<dbReference type="Pfam" id="PF02633">
    <property type="entry name" value="Creatininase"/>
    <property type="match status" value="1"/>
</dbReference>
<dbReference type="Gene3D" id="3.40.50.10310">
    <property type="entry name" value="Creatininase"/>
    <property type="match status" value="1"/>
</dbReference>
<accession>A0ABY3W522</accession>
<evidence type="ECO:0000256" key="3">
    <source>
        <dbReference type="ARBA" id="ARBA00022801"/>
    </source>
</evidence>
<dbReference type="EMBL" id="CP093326">
    <property type="protein sequence ID" value="UNK45344.1"/>
    <property type="molecule type" value="Genomic_DNA"/>
</dbReference>
<dbReference type="SUPFAM" id="SSF102215">
    <property type="entry name" value="Creatininase"/>
    <property type="match status" value="1"/>
</dbReference>
<dbReference type="EC" id="3.5.2.10" evidence="6"/>
<evidence type="ECO:0000313" key="7">
    <source>
        <dbReference type="Proteomes" id="UP000829069"/>
    </source>
</evidence>
<evidence type="ECO:0000256" key="5">
    <source>
        <dbReference type="ARBA" id="ARBA00024029"/>
    </source>
</evidence>
<keyword evidence="2" id="KW-0479">Metal-binding</keyword>
<reference evidence="6 7" key="1">
    <citation type="submission" date="2022-03" db="EMBL/GenBank/DDBJ databases">
        <title>Isotopic signatures of nitrous oxide derived from detoxification processes.</title>
        <authorList>
            <person name="Behrendt U."/>
            <person name="Buchen C."/>
            <person name="Well R."/>
            <person name="Ulrich A."/>
            <person name="Rohe L."/>
            <person name="Kolb S."/>
            <person name="Schloter M."/>
            <person name="Horn M.A."/>
            <person name="Augustin J."/>
        </authorList>
    </citation>
    <scope>NUCLEOTIDE SEQUENCE [LARGE SCALE GENOMIC DNA]</scope>
    <source>
        <strain evidence="6 7">S4-C24</strain>
    </source>
</reference>
<keyword evidence="3 6" id="KW-0378">Hydrolase</keyword>
<dbReference type="PANTHER" id="PTHR35005">
    <property type="entry name" value="3-DEHYDRO-SCYLLO-INOSOSE HYDROLASE"/>
    <property type="match status" value="1"/>
</dbReference>
<evidence type="ECO:0000256" key="2">
    <source>
        <dbReference type="ARBA" id="ARBA00022723"/>
    </source>
</evidence>
<dbReference type="GO" id="GO:0047789">
    <property type="term" value="F:creatininase activity"/>
    <property type="evidence" value="ECO:0007669"/>
    <property type="project" value="UniProtKB-EC"/>
</dbReference>